<organism evidence="1 2">
    <name type="scientific">Brenthis ino</name>
    <name type="common">lesser marbled fritillary</name>
    <dbReference type="NCBI Taxonomy" id="405034"/>
    <lineage>
        <taxon>Eukaryota</taxon>
        <taxon>Metazoa</taxon>
        <taxon>Ecdysozoa</taxon>
        <taxon>Arthropoda</taxon>
        <taxon>Hexapoda</taxon>
        <taxon>Insecta</taxon>
        <taxon>Pterygota</taxon>
        <taxon>Neoptera</taxon>
        <taxon>Endopterygota</taxon>
        <taxon>Lepidoptera</taxon>
        <taxon>Glossata</taxon>
        <taxon>Ditrysia</taxon>
        <taxon>Papilionoidea</taxon>
        <taxon>Nymphalidae</taxon>
        <taxon>Heliconiinae</taxon>
        <taxon>Argynnini</taxon>
        <taxon>Brenthis</taxon>
    </lineage>
</organism>
<dbReference type="AlphaFoldDB" id="A0A8J9Y7C3"/>
<accession>A0A8J9Y7C3</accession>
<evidence type="ECO:0000313" key="2">
    <source>
        <dbReference type="Proteomes" id="UP000838878"/>
    </source>
</evidence>
<protein>
    <submittedName>
        <fullName evidence="1">Uncharacterized protein</fullName>
    </submittedName>
</protein>
<keyword evidence="2" id="KW-1185">Reference proteome</keyword>
<proteinExistence type="predicted"/>
<dbReference type="Proteomes" id="UP000838878">
    <property type="component" value="Chromosome 12"/>
</dbReference>
<feature type="non-terminal residue" evidence="1">
    <location>
        <position position="138"/>
    </location>
</feature>
<evidence type="ECO:0000313" key="1">
    <source>
        <dbReference type="EMBL" id="CAH0717416.1"/>
    </source>
</evidence>
<gene>
    <name evidence="1" type="ORF">BINO364_LOCUS4026</name>
</gene>
<dbReference type="EMBL" id="OV170232">
    <property type="protein sequence ID" value="CAH0717416.1"/>
    <property type="molecule type" value="Genomic_DNA"/>
</dbReference>
<sequence>MPDAYNTLSYQYYRAPPVTEQGASIDLGHPTLTIREIRATKFTCNGRGSPTSFIIYSGTLEPGARSKRVRPSRLLSSVVGNKAETIKIMKTFIQITTLFFPRHDILHEMLQELRKWNSSKDFAFGKWLENFVTMHPHK</sequence>
<reference evidence="1" key="1">
    <citation type="submission" date="2021-12" db="EMBL/GenBank/DDBJ databases">
        <authorList>
            <person name="Martin H S."/>
        </authorList>
    </citation>
    <scope>NUCLEOTIDE SEQUENCE</scope>
</reference>
<name>A0A8J9Y7C3_9NEOP</name>